<evidence type="ECO:0000313" key="6">
    <source>
        <dbReference type="EMBL" id="KNC33469.1"/>
    </source>
</evidence>
<dbReference type="InterPro" id="IPR019734">
    <property type="entry name" value="TPR_rpt"/>
</dbReference>
<keyword evidence="7" id="KW-1185">Reference proteome</keyword>
<dbReference type="InterPro" id="IPR056836">
    <property type="entry name" value="ARM_TT21_4th"/>
</dbReference>
<evidence type="ECO:0000259" key="5">
    <source>
        <dbReference type="Pfam" id="PF25068"/>
    </source>
</evidence>
<organism evidence="6 7">
    <name type="scientific">Lucilia cuprina</name>
    <name type="common">Green bottle fly</name>
    <name type="synonym">Australian sheep blowfly</name>
    <dbReference type="NCBI Taxonomy" id="7375"/>
    <lineage>
        <taxon>Eukaryota</taxon>
        <taxon>Metazoa</taxon>
        <taxon>Ecdysozoa</taxon>
        <taxon>Arthropoda</taxon>
        <taxon>Hexapoda</taxon>
        <taxon>Insecta</taxon>
        <taxon>Pterygota</taxon>
        <taxon>Neoptera</taxon>
        <taxon>Endopterygota</taxon>
        <taxon>Diptera</taxon>
        <taxon>Brachycera</taxon>
        <taxon>Muscomorpha</taxon>
        <taxon>Oestroidea</taxon>
        <taxon>Calliphoridae</taxon>
        <taxon>Luciliinae</taxon>
        <taxon>Lucilia</taxon>
    </lineage>
</organism>
<sequence>MYLEIKPDLAVEAYQKALELNPHDSHLASKLGRAYVKTHQYVKAIQFYQEALKNQNHECLNLNLAELFLKLRQFKSAEEVLTKNEDQKQMYF</sequence>
<dbReference type="Pfam" id="PF13181">
    <property type="entry name" value="TPR_8"/>
    <property type="match status" value="1"/>
</dbReference>
<keyword evidence="2" id="KW-0677">Repeat</keyword>
<comment type="caution">
    <text evidence="6">The sequence shown here is derived from an EMBL/GenBank/DDBJ whole genome shotgun (WGS) entry which is preliminary data.</text>
</comment>
<feature type="domain" description="Tetratricopeptide repeat protein 21A/21B fourth ARM" evidence="5">
    <location>
        <begin position="27"/>
        <end position="89"/>
    </location>
</feature>
<evidence type="ECO:0000256" key="1">
    <source>
        <dbReference type="ARBA" id="ARBA00010935"/>
    </source>
</evidence>
<dbReference type="SUPFAM" id="SSF48452">
    <property type="entry name" value="TPR-like"/>
    <property type="match status" value="1"/>
</dbReference>
<evidence type="ECO:0000256" key="4">
    <source>
        <dbReference type="PROSITE-ProRule" id="PRU00339"/>
    </source>
</evidence>
<dbReference type="PANTHER" id="PTHR14699">
    <property type="entry name" value="STI2 PROTEIN-RELATED"/>
    <property type="match status" value="1"/>
</dbReference>
<comment type="similarity">
    <text evidence="1">Belongs to the TTC21 family.</text>
</comment>
<name>A0A0L0CPV8_LUCCU</name>
<gene>
    <name evidence="6" type="ORF">FF38_02085</name>
</gene>
<evidence type="ECO:0000256" key="3">
    <source>
        <dbReference type="ARBA" id="ARBA00022803"/>
    </source>
</evidence>
<evidence type="ECO:0000313" key="7">
    <source>
        <dbReference type="Proteomes" id="UP000037069"/>
    </source>
</evidence>
<reference evidence="6 7" key="1">
    <citation type="journal article" date="2015" name="Nat. Commun.">
        <title>Lucilia cuprina genome unlocks parasitic fly biology to underpin future interventions.</title>
        <authorList>
            <person name="Anstead C.A."/>
            <person name="Korhonen P.K."/>
            <person name="Young N.D."/>
            <person name="Hall R.S."/>
            <person name="Jex A.R."/>
            <person name="Murali S.C."/>
            <person name="Hughes D.S."/>
            <person name="Lee S.F."/>
            <person name="Perry T."/>
            <person name="Stroehlein A.J."/>
            <person name="Ansell B.R."/>
            <person name="Breugelmans B."/>
            <person name="Hofmann A."/>
            <person name="Qu J."/>
            <person name="Dugan S."/>
            <person name="Lee S.L."/>
            <person name="Chao H."/>
            <person name="Dinh H."/>
            <person name="Han Y."/>
            <person name="Doddapaneni H.V."/>
            <person name="Worley K.C."/>
            <person name="Muzny D.M."/>
            <person name="Ioannidis P."/>
            <person name="Waterhouse R.M."/>
            <person name="Zdobnov E.M."/>
            <person name="James P.J."/>
            <person name="Bagnall N.H."/>
            <person name="Kotze A.C."/>
            <person name="Gibbs R.A."/>
            <person name="Richards S."/>
            <person name="Batterham P."/>
            <person name="Gasser R.B."/>
        </authorList>
    </citation>
    <scope>NUCLEOTIDE SEQUENCE [LARGE SCALE GENOMIC DNA]</scope>
    <source>
        <strain evidence="6 7">LS</strain>
        <tissue evidence="6">Full body</tissue>
    </source>
</reference>
<dbReference type="EMBL" id="JRES01000189">
    <property type="protein sequence ID" value="KNC33469.1"/>
    <property type="molecule type" value="Genomic_DNA"/>
</dbReference>
<feature type="repeat" description="TPR" evidence="4">
    <location>
        <begin position="25"/>
        <end position="58"/>
    </location>
</feature>
<proteinExistence type="inferred from homology"/>
<dbReference type="GO" id="GO:0005929">
    <property type="term" value="C:cilium"/>
    <property type="evidence" value="ECO:0007669"/>
    <property type="project" value="GOC"/>
</dbReference>
<dbReference type="AlphaFoldDB" id="A0A0L0CPV8"/>
<protein>
    <recommendedName>
        <fullName evidence="5">Tetratricopeptide repeat protein 21A/21B fourth ARM domain-containing protein</fullName>
    </recommendedName>
</protein>
<keyword evidence="3 4" id="KW-0802">TPR repeat</keyword>
<evidence type="ECO:0000256" key="2">
    <source>
        <dbReference type="ARBA" id="ARBA00022737"/>
    </source>
</evidence>
<dbReference type="PROSITE" id="PS50005">
    <property type="entry name" value="TPR"/>
    <property type="match status" value="1"/>
</dbReference>
<dbReference type="InterPro" id="IPR040364">
    <property type="entry name" value="TTC21A/TTC21B"/>
</dbReference>
<dbReference type="STRING" id="7375.A0A0L0CPV8"/>
<dbReference type="PANTHER" id="PTHR14699:SF0">
    <property type="entry name" value="TETRATRICOPEPTIDE REPEAT PROTEIN 21 HOMOLOG"/>
    <property type="match status" value="1"/>
</dbReference>
<dbReference type="OrthoDB" id="10259630at2759"/>
<dbReference type="Proteomes" id="UP000037069">
    <property type="component" value="Unassembled WGS sequence"/>
</dbReference>
<dbReference type="Gene3D" id="1.25.40.10">
    <property type="entry name" value="Tetratricopeptide repeat domain"/>
    <property type="match status" value="1"/>
</dbReference>
<dbReference type="InterPro" id="IPR011990">
    <property type="entry name" value="TPR-like_helical_dom_sf"/>
</dbReference>
<accession>A0A0L0CPV8</accession>
<dbReference type="GO" id="GO:0061512">
    <property type="term" value="P:protein localization to cilium"/>
    <property type="evidence" value="ECO:0007669"/>
    <property type="project" value="TreeGrafter"/>
</dbReference>
<dbReference type="GO" id="GO:0035721">
    <property type="term" value="P:intraciliary retrograde transport"/>
    <property type="evidence" value="ECO:0007669"/>
    <property type="project" value="TreeGrafter"/>
</dbReference>
<dbReference type="GO" id="GO:0030991">
    <property type="term" value="C:intraciliary transport particle A"/>
    <property type="evidence" value="ECO:0007669"/>
    <property type="project" value="TreeGrafter"/>
</dbReference>
<dbReference type="Pfam" id="PF25068">
    <property type="entry name" value="ARM_TT21_4th"/>
    <property type="match status" value="1"/>
</dbReference>